<accession>A0A5C5ZSG3</accession>
<proteinExistence type="predicted"/>
<evidence type="ECO:0008006" key="4">
    <source>
        <dbReference type="Google" id="ProtNLM"/>
    </source>
</evidence>
<dbReference type="SUPFAM" id="SSF52540">
    <property type="entry name" value="P-loop containing nucleoside triphosphate hydrolases"/>
    <property type="match status" value="1"/>
</dbReference>
<protein>
    <recommendedName>
        <fullName evidence="4">AAA+ ATPase domain-containing protein</fullName>
    </recommendedName>
</protein>
<gene>
    <name evidence="2" type="ORF">Mal64_03900</name>
</gene>
<reference evidence="2 3" key="1">
    <citation type="submission" date="2019-02" db="EMBL/GenBank/DDBJ databases">
        <title>Deep-cultivation of Planctomycetes and their phenomic and genomic characterization uncovers novel biology.</title>
        <authorList>
            <person name="Wiegand S."/>
            <person name="Jogler M."/>
            <person name="Boedeker C."/>
            <person name="Pinto D."/>
            <person name="Vollmers J."/>
            <person name="Rivas-Marin E."/>
            <person name="Kohn T."/>
            <person name="Peeters S.H."/>
            <person name="Heuer A."/>
            <person name="Rast P."/>
            <person name="Oberbeckmann S."/>
            <person name="Bunk B."/>
            <person name="Jeske O."/>
            <person name="Meyerdierks A."/>
            <person name="Storesund J.E."/>
            <person name="Kallscheuer N."/>
            <person name="Luecker S."/>
            <person name="Lage O.M."/>
            <person name="Pohl T."/>
            <person name="Merkel B.J."/>
            <person name="Hornburger P."/>
            <person name="Mueller R.-W."/>
            <person name="Bruemmer F."/>
            <person name="Labrenz M."/>
            <person name="Spormann A.M."/>
            <person name="Op Den Camp H."/>
            <person name="Overmann J."/>
            <person name="Amann R."/>
            <person name="Jetten M.S.M."/>
            <person name="Mascher T."/>
            <person name="Medema M.H."/>
            <person name="Devos D.P."/>
            <person name="Kaster A.-K."/>
            <person name="Ovreas L."/>
            <person name="Rohde M."/>
            <person name="Galperin M.Y."/>
            <person name="Jogler C."/>
        </authorList>
    </citation>
    <scope>NUCLEOTIDE SEQUENCE [LARGE SCALE GENOMIC DNA]</scope>
    <source>
        <strain evidence="2 3">Mal64</strain>
    </source>
</reference>
<evidence type="ECO:0000313" key="2">
    <source>
        <dbReference type="EMBL" id="TWT90008.1"/>
    </source>
</evidence>
<sequence>MTPALATLGPREAPCPSRDSNPFSTCWTRPGALPFVFPVGRDADTMVDALASHGWRGQLCGPHGVGKTTLLVALRERLLERGVRVIEWPAPVQSASIGHGGEQAVWVVDGFERFNALRRCWVTRQARSRGLGLLVTTHRPARLPMLASWRPDDRLVLSLFDTLTERRPTPLSHADALACWRRSEGNLRETWFDLYDLHEQAVRSSAARF</sequence>
<evidence type="ECO:0000313" key="3">
    <source>
        <dbReference type="Proteomes" id="UP000315440"/>
    </source>
</evidence>
<dbReference type="RefSeq" id="WP_146396261.1">
    <property type="nucleotide sequence ID" value="NZ_SJPQ01000001.1"/>
</dbReference>
<dbReference type="OrthoDB" id="282562at2"/>
<evidence type="ECO:0000256" key="1">
    <source>
        <dbReference type="SAM" id="MobiDB-lite"/>
    </source>
</evidence>
<organism evidence="2 3">
    <name type="scientific">Pseudobythopirellula maris</name>
    <dbReference type="NCBI Taxonomy" id="2527991"/>
    <lineage>
        <taxon>Bacteria</taxon>
        <taxon>Pseudomonadati</taxon>
        <taxon>Planctomycetota</taxon>
        <taxon>Planctomycetia</taxon>
        <taxon>Pirellulales</taxon>
        <taxon>Lacipirellulaceae</taxon>
        <taxon>Pseudobythopirellula</taxon>
    </lineage>
</organism>
<comment type="caution">
    <text evidence="2">The sequence shown here is derived from an EMBL/GenBank/DDBJ whole genome shotgun (WGS) entry which is preliminary data.</text>
</comment>
<dbReference type="AlphaFoldDB" id="A0A5C5ZSG3"/>
<keyword evidence="3" id="KW-1185">Reference proteome</keyword>
<name>A0A5C5ZSG3_9BACT</name>
<feature type="region of interest" description="Disordered" evidence="1">
    <location>
        <begin position="1"/>
        <end position="20"/>
    </location>
</feature>
<dbReference type="Proteomes" id="UP000315440">
    <property type="component" value="Unassembled WGS sequence"/>
</dbReference>
<dbReference type="InterPro" id="IPR027417">
    <property type="entry name" value="P-loop_NTPase"/>
</dbReference>
<dbReference type="EMBL" id="SJPQ01000001">
    <property type="protein sequence ID" value="TWT90008.1"/>
    <property type="molecule type" value="Genomic_DNA"/>
</dbReference>